<feature type="compositionally biased region" description="Basic and acidic residues" evidence="1">
    <location>
        <begin position="234"/>
        <end position="251"/>
    </location>
</feature>
<dbReference type="GO" id="GO:0000492">
    <property type="term" value="P:box C/D snoRNP assembly"/>
    <property type="evidence" value="ECO:0007669"/>
    <property type="project" value="TreeGrafter"/>
</dbReference>
<reference evidence="3 4" key="1">
    <citation type="submission" date="2014-06" db="EMBL/GenBank/DDBJ databases">
        <title>Evolutionary Origins and Diversification of the Mycorrhizal Mutualists.</title>
        <authorList>
            <consortium name="DOE Joint Genome Institute"/>
            <consortium name="Mycorrhizal Genomics Consortium"/>
            <person name="Kohler A."/>
            <person name="Kuo A."/>
            <person name="Nagy L.G."/>
            <person name="Floudas D."/>
            <person name="Copeland A."/>
            <person name="Barry K.W."/>
            <person name="Cichocki N."/>
            <person name="Veneault-Fourrey C."/>
            <person name="LaButti K."/>
            <person name="Lindquist E.A."/>
            <person name="Lipzen A."/>
            <person name="Lundell T."/>
            <person name="Morin E."/>
            <person name="Murat C."/>
            <person name="Riley R."/>
            <person name="Ohm R."/>
            <person name="Sun H."/>
            <person name="Tunlid A."/>
            <person name="Henrissat B."/>
            <person name="Grigoriev I.V."/>
            <person name="Hibbett D.S."/>
            <person name="Martin F."/>
        </authorList>
    </citation>
    <scope>NUCLEOTIDE SEQUENCE [LARGE SCALE GENOMIC DNA]</scope>
    <source>
        <strain evidence="3 4">SS14</strain>
    </source>
</reference>
<accession>A0A0C9W2N0</accession>
<feature type="region of interest" description="Disordered" evidence="1">
    <location>
        <begin position="186"/>
        <end position="207"/>
    </location>
</feature>
<feature type="compositionally biased region" description="Pro residues" evidence="1">
    <location>
        <begin position="413"/>
        <end position="426"/>
    </location>
</feature>
<evidence type="ECO:0000313" key="4">
    <source>
        <dbReference type="Proteomes" id="UP000054279"/>
    </source>
</evidence>
<dbReference type="PANTHER" id="PTHR13309">
    <property type="entry name" value="NUCLEAR FRAGILE X MENTAL RETARDATION PROTEIN INTERACTING PROTEIN 1"/>
    <property type="match status" value="1"/>
</dbReference>
<feature type="compositionally biased region" description="Basic and acidic residues" evidence="1">
    <location>
        <begin position="187"/>
        <end position="198"/>
    </location>
</feature>
<feature type="compositionally biased region" description="Basic residues" evidence="1">
    <location>
        <begin position="277"/>
        <end position="289"/>
    </location>
</feature>
<proteinExistence type="predicted"/>
<feature type="region of interest" description="Disordered" evidence="1">
    <location>
        <begin position="231"/>
        <end position="427"/>
    </location>
</feature>
<dbReference type="AlphaFoldDB" id="A0A0C9W2N0"/>
<feature type="compositionally biased region" description="Polar residues" evidence="1">
    <location>
        <begin position="312"/>
        <end position="321"/>
    </location>
</feature>
<dbReference type="InterPro" id="IPR019496">
    <property type="entry name" value="NUFIP1_cons_dom"/>
</dbReference>
<feature type="domain" description="FMR1-interacting protein 1 conserved" evidence="2">
    <location>
        <begin position="199"/>
        <end position="250"/>
    </location>
</feature>
<name>A0A0C9W2N0_SPHS4</name>
<dbReference type="InterPro" id="IPR039136">
    <property type="entry name" value="NUFIP1-like"/>
</dbReference>
<dbReference type="Proteomes" id="UP000054279">
    <property type="component" value="Unassembled WGS sequence"/>
</dbReference>
<evidence type="ECO:0000313" key="3">
    <source>
        <dbReference type="EMBL" id="KIJ45286.1"/>
    </source>
</evidence>
<protein>
    <recommendedName>
        <fullName evidence="2">FMR1-interacting protein 1 conserved domain-containing protein</fullName>
    </recommendedName>
</protein>
<organism evidence="3 4">
    <name type="scientific">Sphaerobolus stellatus (strain SS14)</name>
    <dbReference type="NCBI Taxonomy" id="990650"/>
    <lineage>
        <taxon>Eukaryota</taxon>
        <taxon>Fungi</taxon>
        <taxon>Dikarya</taxon>
        <taxon>Basidiomycota</taxon>
        <taxon>Agaricomycotina</taxon>
        <taxon>Agaricomycetes</taxon>
        <taxon>Phallomycetidae</taxon>
        <taxon>Geastrales</taxon>
        <taxon>Sphaerobolaceae</taxon>
        <taxon>Sphaerobolus</taxon>
    </lineage>
</organism>
<gene>
    <name evidence="3" type="ORF">M422DRAFT_30134</name>
</gene>
<dbReference type="GO" id="GO:0005634">
    <property type="term" value="C:nucleus"/>
    <property type="evidence" value="ECO:0007669"/>
    <property type="project" value="TreeGrafter"/>
</dbReference>
<dbReference type="HOGENOM" id="CLU_024455_0_0_1"/>
<dbReference type="EMBL" id="KN837113">
    <property type="protein sequence ID" value="KIJ45286.1"/>
    <property type="molecule type" value="Genomic_DNA"/>
</dbReference>
<keyword evidence="4" id="KW-1185">Reference proteome</keyword>
<sequence length="485" mass="52860">MQPRRGQPSRQYRPHDGSSQYGHQNYIQNGYIQQQNASQSATAQNVGARAAQALTSALANPYGQMGGGGYPSYTNPNYHAYFAQVQQRPPTTADGYTFSSTYDPTAPTVNIAGPSNVGAHDNHARVHDQNATRPPARQHNSLGPWYTPGDVRCAHQGCPFTGSQKSVEIHRMDRHLIYPASWQKNKNAKDNWDADPSLKGKPVPIPGTGLLLNTPEALDAWIAERRKRYPSKTNVEEKKRKAQEAAERGEIDPAALTARHPKRRKVEGTPLDGSGRGRGRGHLKRRGRGRGASNNTPFDQRERDHGYGTKSMAASQTNVESPMSLPSALPPRSVDSSGEASSDEEDGGGSDSNSDMDPVKDAISSKKYPKFPGSTVDDNDVRDNPDSDTGGHVPHDPNVPVTSALPTVRRCKPPGPLYPKPPPPNPFASRPSLLRNLLLPEIRHTVSHLSQAIHFLVENNFLEGVELKPGDADKQHIKVIGSTKV</sequence>
<feature type="region of interest" description="Disordered" evidence="1">
    <location>
        <begin position="1"/>
        <end position="23"/>
    </location>
</feature>
<dbReference type="PANTHER" id="PTHR13309:SF0">
    <property type="entry name" value="FMR1-INTERACTING PROTEIN NUFIP1"/>
    <property type="match status" value="1"/>
</dbReference>
<evidence type="ECO:0000256" key="1">
    <source>
        <dbReference type="SAM" id="MobiDB-lite"/>
    </source>
</evidence>
<dbReference type="GO" id="GO:0003723">
    <property type="term" value="F:RNA binding"/>
    <property type="evidence" value="ECO:0007669"/>
    <property type="project" value="InterPro"/>
</dbReference>
<evidence type="ECO:0000259" key="2">
    <source>
        <dbReference type="Pfam" id="PF10453"/>
    </source>
</evidence>
<dbReference type="Pfam" id="PF10453">
    <property type="entry name" value="NUFIP1"/>
    <property type="match status" value="1"/>
</dbReference>
<dbReference type="OrthoDB" id="273070at2759"/>